<dbReference type="EMBL" id="JBHTBF010000003">
    <property type="protein sequence ID" value="MFC7318619.1"/>
    <property type="molecule type" value="Genomic_DNA"/>
</dbReference>
<dbReference type="SUPFAM" id="SSF51430">
    <property type="entry name" value="NAD(P)-linked oxidoreductase"/>
    <property type="match status" value="1"/>
</dbReference>
<dbReference type="PANTHER" id="PTHR43827">
    <property type="entry name" value="2,5-DIKETO-D-GLUCONIC ACID REDUCTASE"/>
    <property type="match status" value="1"/>
</dbReference>
<dbReference type="InterPro" id="IPR036812">
    <property type="entry name" value="NAD(P)_OxRdtase_dom_sf"/>
</dbReference>
<dbReference type="Gene3D" id="3.20.20.100">
    <property type="entry name" value="NADP-dependent oxidoreductase domain"/>
    <property type="match status" value="1"/>
</dbReference>
<evidence type="ECO:0000256" key="2">
    <source>
        <dbReference type="ARBA" id="ARBA00022857"/>
    </source>
</evidence>
<dbReference type="Pfam" id="PF00248">
    <property type="entry name" value="Aldo_ket_red"/>
    <property type="match status" value="1"/>
</dbReference>
<name>A0ABD6ADL4_9EURY</name>
<dbReference type="PANTHER" id="PTHR43827:SF3">
    <property type="entry name" value="NADP-DEPENDENT OXIDOREDUCTASE DOMAIN-CONTAINING PROTEIN"/>
    <property type="match status" value="1"/>
</dbReference>
<feature type="domain" description="NADP-dependent oxidoreductase" evidence="4">
    <location>
        <begin position="19"/>
        <end position="258"/>
    </location>
</feature>
<comment type="similarity">
    <text evidence="1">Belongs to the aldo/keto reductase family.</text>
</comment>
<dbReference type="InterPro" id="IPR020471">
    <property type="entry name" value="AKR"/>
</dbReference>
<reference evidence="5 6" key="1">
    <citation type="journal article" date="2019" name="Int. J. Syst. Evol. Microbiol.">
        <title>The Global Catalogue of Microorganisms (GCM) 10K type strain sequencing project: providing services to taxonomists for standard genome sequencing and annotation.</title>
        <authorList>
            <consortium name="The Broad Institute Genomics Platform"/>
            <consortium name="The Broad Institute Genome Sequencing Center for Infectious Disease"/>
            <person name="Wu L."/>
            <person name="Ma J."/>
        </authorList>
    </citation>
    <scope>NUCLEOTIDE SEQUENCE [LARGE SCALE GENOMIC DNA]</scope>
    <source>
        <strain evidence="5 6">PSR21</strain>
    </source>
</reference>
<evidence type="ECO:0000313" key="6">
    <source>
        <dbReference type="Proteomes" id="UP001596547"/>
    </source>
</evidence>
<dbReference type="InterPro" id="IPR023210">
    <property type="entry name" value="NADP_OxRdtase_dom"/>
</dbReference>
<dbReference type="RefSeq" id="WP_276306542.1">
    <property type="nucleotide sequence ID" value="NZ_CP119993.1"/>
</dbReference>
<evidence type="ECO:0000313" key="5">
    <source>
        <dbReference type="EMBL" id="MFC7318619.1"/>
    </source>
</evidence>
<comment type="caution">
    <text evidence="5">The sequence shown here is derived from an EMBL/GenBank/DDBJ whole genome shotgun (WGS) entry which is preliminary data.</text>
</comment>
<evidence type="ECO:0000259" key="4">
    <source>
        <dbReference type="Pfam" id="PF00248"/>
    </source>
</evidence>
<dbReference type="PRINTS" id="PR00069">
    <property type="entry name" value="ALDKETRDTASE"/>
</dbReference>
<dbReference type="Proteomes" id="UP001596547">
    <property type="component" value="Unassembled WGS sequence"/>
</dbReference>
<dbReference type="InterPro" id="IPR018170">
    <property type="entry name" value="Aldo/ket_reductase_CS"/>
</dbReference>
<dbReference type="AlphaFoldDB" id="A0ABD6ADL4"/>
<keyword evidence="6" id="KW-1185">Reference proteome</keyword>
<proteinExistence type="inferred from homology"/>
<dbReference type="PROSITE" id="PS00798">
    <property type="entry name" value="ALDOKETO_REDUCTASE_1"/>
    <property type="match status" value="1"/>
</dbReference>
<organism evidence="5 6">
    <name type="scientific">Halomarina halobia</name>
    <dbReference type="NCBI Taxonomy" id="3033386"/>
    <lineage>
        <taxon>Archaea</taxon>
        <taxon>Methanobacteriati</taxon>
        <taxon>Methanobacteriota</taxon>
        <taxon>Stenosarchaea group</taxon>
        <taxon>Halobacteria</taxon>
        <taxon>Halobacteriales</taxon>
        <taxon>Natronomonadaceae</taxon>
        <taxon>Halomarina</taxon>
    </lineage>
</organism>
<sequence length="277" mass="31029">MTAIPTRTLPSGDEMPLLGFGTYDINPQTVPAAVRTALDAGYRHIDCAEGYGNESAVGEALADYDRDDLFLTSKVVPSNLHYENVLSACRASLDRLGTSYLDLYLVHWPNPAVSLRETLDAMATLHEDGLVRNVGVSNFTAYQLMFARRISDVPIGVTQAEFHPWFQQEELRAYCGENDVALTAAAPLARTRVFDDEVIREVAEDYGKPPAQIVLRWQIQQGVATIPRSTTEEHIRSNRAIDDWELDPEDVGRITAIDRRERVYMIDADHETYGISR</sequence>
<protein>
    <submittedName>
        <fullName evidence="5">Aldo/keto reductase</fullName>
    </submittedName>
</protein>
<gene>
    <name evidence="5" type="ORF">ACFQPE_17740</name>
</gene>
<dbReference type="PROSITE" id="PS00062">
    <property type="entry name" value="ALDOKETO_REDUCTASE_2"/>
    <property type="match status" value="1"/>
</dbReference>
<evidence type="ECO:0000256" key="3">
    <source>
        <dbReference type="ARBA" id="ARBA00023002"/>
    </source>
</evidence>
<dbReference type="PIRSF" id="PIRSF000097">
    <property type="entry name" value="AKR"/>
    <property type="match status" value="1"/>
</dbReference>
<accession>A0ABD6ADL4</accession>
<dbReference type="GO" id="GO:0016616">
    <property type="term" value="F:oxidoreductase activity, acting on the CH-OH group of donors, NAD or NADP as acceptor"/>
    <property type="evidence" value="ECO:0007669"/>
    <property type="project" value="UniProtKB-ARBA"/>
</dbReference>
<keyword evidence="3" id="KW-0560">Oxidoreductase</keyword>
<evidence type="ECO:0000256" key="1">
    <source>
        <dbReference type="ARBA" id="ARBA00007905"/>
    </source>
</evidence>
<keyword evidence="2" id="KW-0521">NADP</keyword>
<dbReference type="FunFam" id="3.20.20.100:FF:000002">
    <property type="entry name" value="2,5-diketo-D-gluconic acid reductase A"/>
    <property type="match status" value="1"/>
</dbReference>
<dbReference type="GeneID" id="79317192"/>